<dbReference type="EC" id="1.8.3.2" evidence="8"/>
<keyword evidence="12" id="KW-1185">Reference proteome</keyword>
<evidence type="ECO:0000256" key="8">
    <source>
        <dbReference type="RuleBase" id="RU371123"/>
    </source>
</evidence>
<comment type="subcellular location">
    <subcellularLocation>
        <location evidence="2">Mitochondrion intermembrane space</location>
    </subcellularLocation>
</comment>
<comment type="catalytic activity">
    <reaction evidence="8">
        <text>2 R'C(R)SH + O2 = R'C(R)S-S(R)CR' + H2O2</text>
        <dbReference type="Rhea" id="RHEA:17357"/>
        <dbReference type="ChEBI" id="CHEBI:15379"/>
        <dbReference type="ChEBI" id="CHEBI:16240"/>
        <dbReference type="ChEBI" id="CHEBI:16520"/>
        <dbReference type="ChEBI" id="CHEBI:17412"/>
        <dbReference type="EC" id="1.8.3.2"/>
    </reaction>
</comment>
<keyword evidence="7" id="KW-1015">Disulfide bond</keyword>
<name>A0A699ZHG7_HAELA</name>
<reference evidence="11 12" key="1">
    <citation type="submission" date="2020-02" db="EMBL/GenBank/DDBJ databases">
        <title>Draft genome sequence of Haematococcus lacustris strain NIES-144.</title>
        <authorList>
            <person name="Morimoto D."/>
            <person name="Nakagawa S."/>
            <person name="Yoshida T."/>
            <person name="Sawayama S."/>
        </authorList>
    </citation>
    <scope>NUCLEOTIDE SEQUENCE [LARGE SCALE GENOMIC DNA]</scope>
    <source>
        <strain evidence="11 12">NIES-144</strain>
    </source>
</reference>
<dbReference type="InterPro" id="IPR039799">
    <property type="entry name" value="ALR/ERV"/>
</dbReference>
<accession>A0A699ZHG7</accession>
<evidence type="ECO:0000259" key="10">
    <source>
        <dbReference type="PROSITE" id="PS51324"/>
    </source>
</evidence>
<keyword evidence="6" id="KW-0496">Mitochondrion</keyword>
<dbReference type="FunFam" id="1.20.120.310:FF:000003">
    <property type="entry name" value="Sulfhydryl oxidase"/>
    <property type="match status" value="1"/>
</dbReference>
<dbReference type="Gene3D" id="1.20.120.310">
    <property type="entry name" value="ERV/ALR sulfhydryl oxidase domain"/>
    <property type="match status" value="1"/>
</dbReference>
<dbReference type="PROSITE" id="PS51324">
    <property type="entry name" value="ERV_ALR"/>
    <property type="match status" value="1"/>
</dbReference>
<sequence length="188" mass="19814">MSRKAARAPDTSSNASREPSNSSSAQGSAASSSTVAAAVSEGSDRGGFSDPPNASDETVSASADRPAGPGTSSSGLGCPPDTLQLGRASWTFLHSLAAYYPAEPSLSQRSLMRSMMEGLAEFYPCHYCAAHLQQQIQERPPDVTSNTALSQWLCVIHNEVNELLGKPAFDCSRVMERWRQGPSDGSCG</sequence>
<feature type="domain" description="ERV/ALR sulfhydryl oxidase" evidence="10">
    <location>
        <begin position="78"/>
        <end position="178"/>
    </location>
</feature>
<evidence type="ECO:0000256" key="6">
    <source>
        <dbReference type="ARBA" id="ARBA00023128"/>
    </source>
</evidence>
<gene>
    <name evidence="11" type="ORF">HaLaN_15093</name>
</gene>
<evidence type="ECO:0000313" key="12">
    <source>
        <dbReference type="Proteomes" id="UP000485058"/>
    </source>
</evidence>
<dbReference type="GO" id="GO:0005758">
    <property type="term" value="C:mitochondrial intermembrane space"/>
    <property type="evidence" value="ECO:0007669"/>
    <property type="project" value="UniProtKB-SubCell"/>
</dbReference>
<evidence type="ECO:0000256" key="4">
    <source>
        <dbReference type="ARBA" id="ARBA00022827"/>
    </source>
</evidence>
<evidence type="ECO:0000256" key="1">
    <source>
        <dbReference type="ARBA" id="ARBA00001974"/>
    </source>
</evidence>
<dbReference type="SUPFAM" id="SSF69000">
    <property type="entry name" value="FAD-dependent thiol oxidase"/>
    <property type="match status" value="1"/>
</dbReference>
<dbReference type="InterPro" id="IPR036774">
    <property type="entry name" value="ERV/ALR_sulphydryl_oxid_sf"/>
</dbReference>
<evidence type="ECO:0000256" key="7">
    <source>
        <dbReference type="ARBA" id="ARBA00023157"/>
    </source>
</evidence>
<dbReference type="EMBL" id="BLLF01001282">
    <property type="protein sequence ID" value="GFH18314.1"/>
    <property type="molecule type" value="Genomic_DNA"/>
</dbReference>
<keyword evidence="3 8" id="KW-0285">Flavoprotein</keyword>
<evidence type="ECO:0000313" key="11">
    <source>
        <dbReference type="EMBL" id="GFH18314.1"/>
    </source>
</evidence>
<proteinExistence type="predicted"/>
<organism evidence="11 12">
    <name type="scientific">Haematococcus lacustris</name>
    <name type="common">Green alga</name>
    <name type="synonym">Haematococcus pluvialis</name>
    <dbReference type="NCBI Taxonomy" id="44745"/>
    <lineage>
        <taxon>Eukaryota</taxon>
        <taxon>Viridiplantae</taxon>
        <taxon>Chlorophyta</taxon>
        <taxon>core chlorophytes</taxon>
        <taxon>Chlorophyceae</taxon>
        <taxon>CS clade</taxon>
        <taxon>Chlamydomonadales</taxon>
        <taxon>Haematococcaceae</taxon>
        <taxon>Haematococcus</taxon>
    </lineage>
</organism>
<evidence type="ECO:0000256" key="2">
    <source>
        <dbReference type="ARBA" id="ARBA00004569"/>
    </source>
</evidence>
<evidence type="ECO:0000256" key="3">
    <source>
        <dbReference type="ARBA" id="ARBA00022630"/>
    </source>
</evidence>
<dbReference type="GO" id="GO:0050660">
    <property type="term" value="F:flavin adenine dinucleotide binding"/>
    <property type="evidence" value="ECO:0007669"/>
    <property type="project" value="TreeGrafter"/>
</dbReference>
<dbReference type="PANTHER" id="PTHR12645">
    <property type="entry name" value="ALR/ERV"/>
    <property type="match status" value="1"/>
</dbReference>
<dbReference type="PANTHER" id="PTHR12645:SF0">
    <property type="entry name" value="FAD-LINKED SULFHYDRYL OXIDASE ALR"/>
    <property type="match status" value="1"/>
</dbReference>
<dbReference type="InterPro" id="IPR017905">
    <property type="entry name" value="ERV/ALR_sulphydryl_oxidase"/>
</dbReference>
<comment type="caution">
    <text evidence="11">The sequence shown here is derived from an EMBL/GenBank/DDBJ whole genome shotgun (WGS) entry which is preliminary data.</text>
</comment>
<evidence type="ECO:0000256" key="5">
    <source>
        <dbReference type="ARBA" id="ARBA00023002"/>
    </source>
</evidence>
<evidence type="ECO:0000256" key="9">
    <source>
        <dbReference type="SAM" id="MobiDB-lite"/>
    </source>
</evidence>
<feature type="region of interest" description="Disordered" evidence="9">
    <location>
        <begin position="1"/>
        <end position="80"/>
    </location>
</feature>
<dbReference type="GO" id="GO:0016971">
    <property type="term" value="F:flavin-dependent sulfhydryl oxidase activity"/>
    <property type="evidence" value="ECO:0007669"/>
    <property type="project" value="InterPro"/>
</dbReference>
<dbReference type="AlphaFoldDB" id="A0A699ZHG7"/>
<comment type="cofactor">
    <cofactor evidence="1 8">
        <name>FAD</name>
        <dbReference type="ChEBI" id="CHEBI:57692"/>
    </cofactor>
</comment>
<protein>
    <recommendedName>
        <fullName evidence="8">Sulfhydryl oxidase</fullName>
        <ecNumber evidence="8">1.8.3.2</ecNumber>
    </recommendedName>
</protein>
<feature type="compositionally biased region" description="Low complexity" evidence="9">
    <location>
        <begin position="12"/>
        <end position="41"/>
    </location>
</feature>
<dbReference type="Pfam" id="PF04777">
    <property type="entry name" value="Evr1_Alr"/>
    <property type="match status" value="1"/>
</dbReference>
<keyword evidence="4 8" id="KW-0274">FAD</keyword>
<keyword evidence="5 8" id="KW-0560">Oxidoreductase</keyword>
<dbReference type="Proteomes" id="UP000485058">
    <property type="component" value="Unassembled WGS sequence"/>
</dbReference>